<name>A0ABQ5AZT0_9ASTR</name>
<organism evidence="1 2">
    <name type="scientific">Tanacetum coccineum</name>
    <dbReference type="NCBI Taxonomy" id="301880"/>
    <lineage>
        <taxon>Eukaryota</taxon>
        <taxon>Viridiplantae</taxon>
        <taxon>Streptophyta</taxon>
        <taxon>Embryophyta</taxon>
        <taxon>Tracheophyta</taxon>
        <taxon>Spermatophyta</taxon>
        <taxon>Magnoliopsida</taxon>
        <taxon>eudicotyledons</taxon>
        <taxon>Gunneridae</taxon>
        <taxon>Pentapetalae</taxon>
        <taxon>asterids</taxon>
        <taxon>campanulids</taxon>
        <taxon>Asterales</taxon>
        <taxon>Asteraceae</taxon>
        <taxon>Asteroideae</taxon>
        <taxon>Anthemideae</taxon>
        <taxon>Anthemidinae</taxon>
        <taxon>Tanacetum</taxon>
    </lineage>
</organism>
<evidence type="ECO:0000313" key="2">
    <source>
        <dbReference type="Proteomes" id="UP001151760"/>
    </source>
</evidence>
<reference evidence="1" key="1">
    <citation type="journal article" date="2022" name="Int. J. Mol. Sci.">
        <title>Draft Genome of Tanacetum Coccineum: Genomic Comparison of Closely Related Tanacetum-Family Plants.</title>
        <authorList>
            <person name="Yamashiro T."/>
            <person name="Shiraishi A."/>
            <person name="Nakayama K."/>
            <person name="Satake H."/>
        </authorList>
    </citation>
    <scope>NUCLEOTIDE SEQUENCE</scope>
</reference>
<reference evidence="1" key="2">
    <citation type="submission" date="2022-01" db="EMBL/GenBank/DDBJ databases">
        <authorList>
            <person name="Yamashiro T."/>
            <person name="Shiraishi A."/>
            <person name="Satake H."/>
            <person name="Nakayama K."/>
        </authorList>
    </citation>
    <scope>NUCLEOTIDE SEQUENCE</scope>
</reference>
<keyword evidence="2" id="KW-1185">Reference proteome</keyword>
<comment type="caution">
    <text evidence="1">The sequence shown here is derived from an EMBL/GenBank/DDBJ whole genome shotgun (WGS) entry which is preliminary data.</text>
</comment>
<accession>A0ABQ5AZT0</accession>
<proteinExistence type="predicted"/>
<dbReference type="Proteomes" id="UP001151760">
    <property type="component" value="Unassembled WGS sequence"/>
</dbReference>
<sequence>MIDYLSIVKTDKVNHAVETNMVRLVVEIESFGMSADELDKETESSDRLQPKQADLSCVHALNEPYLHEIHVVPSRNKADQYVHVIEY</sequence>
<gene>
    <name evidence="1" type="ORF">Tco_0842628</name>
</gene>
<protein>
    <submittedName>
        <fullName evidence="1">Uncharacterized protein</fullName>
    </submittedName>
</protein>
<dbReference type="EMBL" id="BQNB010012808">
    <property type="protein sequence ID" value="GJT08166.1"/>
    <property type="molecule type" value="Genomic_DNA"/>
</dbReference>
<evidence type="ECO:0000313" key="1">
    <source>
        <dbReference type="EMBL" id="GJT08166.1"/>
    </source>
</evidence>